<protein>
    <submittedName>
        <fullName evidence="1">Velvet factor-domain-containing protein</fullName>
    </submittedName>
</protein>
<gene>
    <name evidence="1" type="ORF">F5148DRAFT_984110</name>
</gene>
<name>A0ACC0U162_9AGAM</name>
<dbReference type="Proteomes" id="UP001207468">
    <property type="component" value="Unassembled WGS sequence"/>
</dbReference>
<accession>A0ACC0U162</accession>
<organism evidence="1 2">
    <name type="scientific">Russula earlei</name>
    <dbReference type="NCBI Taxonomy" id="71964"/>
    <lineage>
        <taxon>Eukaryota</taxon>
        <taxon>Fungi</taxon>
        <taxon>Dikarya</taxon>
        <taxon>Basidiomycota</taxon>
        <taxon>Agaricomycotina</taxon>
        <taxon>Agaricomycetes</taxon>
        <taxon>Russulales</taxon>
        <taxon>Russulaceae</taxon>
        <taxon>Russula</taxon>
    </lineage>
</organism>
<keyword evidence="2" id="KW-1185">Reference proteome</keyword>
<sequence length="430" mass="47607">MYPFPSSQSHNHLQHPDPYQQPPSRQQQQQQPSATNSQHLRDRDQSRDPSHSASHRLIGAPLSFSTGQFSGKHVRAELVELQKADLGRKYARKDRRPLDPPPVVLLKFFYSYPGTDKPDKEVENYDEVNNMGLICHVDLFPVPSGDPSDVSADTKRRQDQTQASPSRASTSTLSPTPFSPGAQQYPYTYPAPQPPVPFSSGVSQQGAPLSTISSIHGSSMSPQQQAPTQEHQYPPNQPPSNPTRPEEVVYYFKGTYPITEGSKQTDSLAGTTFVQAGNLDHKGNKVLLFVFADLAVKSEGHFILRYRCFDLFSRVTSSDGQTPVWAECYGGPFRVYSTKEFPGLRASTELTKASSPPILSFSGTLPDGFHFTHLSYFGVRLNLRETERKRRKKIDDPSQSASAISASAPNAGSGTSKGKRRDEEESGYED</sequence>
<dbReference type="EMBL" id="JAGFNK010000220">
    <property type="protein sequence ID" value="KAI9457519.1"/>
    <property type="molecule type" value="Genomic_DNA"/>
</dbReference>
<reference evidence="1" key="1">
    <citation type="submission" date="2021-03" db="EMBL/GenBank/DDBJ databases">
        <title>Evolutionary priming and transition to the ectomycorrhizal habit in an iconic lineage of mushroom-forming fungi: is preadaptation a requirement?</title>
        <authorList>
            <consortium name="DOE Joint Genome Institute"/>
            <person name="Looney B.P."/>
            <person name="Miyauchi S."/>
            <person name="Morin E."/>
            <person name="Drula E."/>
            <person name="Courty P.E."/>
            <person name="Chicoki N."/>
            <person name="Fauchery L."/>
            <person name="Kohler A."/>
            <person name="Kuo A."/>
            <person name="LaButti K."/>
            <person name="Pangilinan J."/>
            <person name="Lipzen A."/>
            <person name="Riley R."/>
            <person name="Andreopoulos W."/>
            <person name="He G."/>
            <person name="Johnson J."/>
            <person name="Barry K.W."/>
            <person name="Grigoriev I.V."/>
            <person name="Nagy L."/>
            <person name="Hibbett D."/>
            <person name="Henrissat B."/>
            <person name="Matheny P.B."/>
            <person name="Labbe J."/>
            <person name="Martin A.F."/>
        </authorList>
    </citation>
    <scope>NUCLEOTIDE SEQUENCE</scope>
    <source>
        <strain evidence="1">BPL698</strain>
    </source>
</reference>
<evidence type="ECO:0000313" key="1">
    <source>
        <dbReference type="EMBL" id="KAI9457519.1"/>
    </source>
</evidence>
<evidence type="ECO:0000313" key="2">
    <source>
        <dbReference type="Proteomes" id="UP001207468"/>
    </source>
</evidence>
<proteinExistence type="predicted"/>
<comment type="caution">
    <text evidence="1">The sequence shown here is derived from an EMBL/GenBank/DDBJ whole genome shotgun (WGS) entry which is preliminary data.</text>
</comment>